<organism evidence="2 3">
    <name type="scientific">Pleurodeles waltl</name>
    <name type="common">Iberian ribbed newt</name>
    <dbReference type="NCBI Taxonomy" id="8319"/>
    <lineage>
        <taxon>Eukaryota</taxon>
        <taxon>Metazoa</taxon>
        <taxon>Chordata</taxon>
        <taxon>Craniata</taxon>
        <taxon>Vertebrata</taxon>
        <taxon>Euteleostomi</taxon>
        <taxon>Amphibia</taxon>
        <taxon>Batrachia</taxon>
        <taxon>Caudata</taxon>
        <taxon>Salamandroidea</taxon>
        <taxon>Salamandridae</taxon>
        <taxon>Pleurodelinae</taxon>
        <taxon>Pleurodeles</taxon>
    </lineage>
</organism>
<name>A0AAV7W1C5_PLEWA</name>
<dbReference type="AlphaFoldDB" id="A0AAV7W1C5"/>
<feature type="coiled-coil region" evidence="1">
    <location>
        <begin position="34"/>
        <end position="61"/>
    </location>
</feature>
<reference evidence="2" key="1">
    <citation type="journal article" date="2022" name="bioRxiv">
        <title>Sequencing and chromosome-scale assembly of the giantPleurodeles waltlgenome.</title>
        <authorList>
            <person name="Brown T."/>
            <person name="Elewa A."/>
            <person name="Iarovenko S."/>
            <person name="Subramanian E."/>
            <person name="Araus A.J."/>
            <person name="Petzold A."/>
            <person name="Susuki M."/>
            <person name="Suzuki K.-i.T."/>
            <person name="Hayashi T."/>
            <person name="Toyoda A."/>
            <person name="Oliveira C."/>
            <person name="Osipova E."/>
            <person name="Leigh N.D."/>
            <person name="Simon A."/>
            <person name="Yun M.H."/>
        </authorList>
    </citation>
    <scope>NUCLEOTIDE SEQUENCE</scope>
    <source>
        <strain evidence="2">20211129_DDA</strain>
        <tissue evidence="2">Liver</tissue>
    </source>
</reference>
<dbReference type="EMBL" id="JANPWB010000002">
    <property type="protein sequence ID" value="KAJ1207769.1"/>
    <property type="molecule type" value="Genomic_DNA"/>
</dbReference>
<evidence type="ECO:0000256" key="1">
    <source>
        <dbReference type="SAM" id="Coils"/>
    </source>
</evidence>
<comment type="caution">
    <text evidence="2">The sequence shown here is derived from an EMBL/GenBank/DDBJ whole genome shotgun (WGS) entry which is preliminary data.</text>
</comment>
<proteinExistence type="predicted"/>
<evidence type="ECO:0000313" key="3">
    <source>
        <dbReference type="Proteomes" id="UP001066276"/>
    </source>
</evidence>
<accession>A0AAV7W1C5</accession>
<evidence type="ECO:0008006" key="4">
    <source>
        <dbReference type="Google" id="ProtNLM"/>
    </source>
</evidence>
<gene>
    <name evidence="2" type="ORF">NDU88_003159</name>
</gene>
<dbReference type="Proteomes" id="UP001066276">
    <property type="component" value="Chromosome 1_2"/>
</dbReference>
<keyword evidence="1" id="KW-0175">Coiled coil</keyword>
<evidence type="ECO:0000313" key="2">
    <source>
        <dbReference type="EMBL" id="KAJ1207769.1"/>
    </source>
</evidence>
<keyword evidence="3" id="KW-1185">Reference proteome</keyword>
<sequence>MTPTQFGTDTHKSPNQIRLVTWNVGVSMTPRRLRRSIRGHLHLLEREISQLEQDHQVTADAHILGHINTKIQEFQKTALSEVQHLGKYATARLYGEGDRPGGVLASLIRPNRDKNTITVIKAEDGSELRDPERIAARFRDYYQSLYTSRVDPDPGALNDYLTHITMPQLTDADRGALGAPLTLSEMAKALGEDGRR</sequence>
<protein>
    <recommendedName>
        <fullName evidence="4">Endonuclease/exonuclease/phosphatase domain-containing protein</fullName>
    </recommendedName>
</protein>